<accession>A0A8R7NZ12</accession>
<organism evidence="1 2">
    <name type="scientific">Triticum urartu</name>
    <name type="common">Red wild einkorn</name>
    <name type="synonym">Crithodium urartu</name>
    <dbReference type="NCBI Taxonomy" id="4572"/>
    <lineage>
        <taxon>Eukaryota</taxon>
        <taxon>Viridiplantae</taxon>
        <taxon>Streptophyta</taxon>
        <taxon>Embryophyta</taxon>
        <taxon>Tracheophyta</taxon>
        <taxon>Spermatophyta</taxon>
        <taxon>Magnoliopsida</taxon>
        <taxon>Liliopsida</taxon>
        <taxon>Poales</taxon>
        <taxon>Poaceae</taxon>
        <taxon>BOP clade</taxon>
        <taxon>Pooideae</taxon>
        <taxon>Triticodae</taxon>
        <taxon>Triticeae</taxon>
        <taxon>Triticinae</taxon>
        <taxon>Triticum</taxon>
    </lineage>
</organism>
<evidence type="ECO:0000313" key="2">
    <source>
        <dbReference type="Proteomes" id="UP000015106"/>
    </source>
</evidence>
<reference evidence="1" key="3">
    <citation type="submission" date="2022-06" db="UniProtKB">
        <authorList>
            <consortium name="EnsemblPlants"/>
        </authorList>
    </citation>
    <scope>IDENTIFICATION</scope>
</reference>
<sequence>SSYSSVWFAMQSRSSGVRCCCCGTLQLLPDRFKLHFNVFVHLCF</sequence>
<evidence type="ECO:0000313" key="1">
    <source>
        <dbReference type="EnsemblPlants" id="TuG1812G0100002223.01.T01"/>
    </source>
</evidence>
<name>A0A8R7NZ12_TRIUA</name>
<dbReference type="Gramene" id="TuG1812G0100002223.01.T01">
    <property type="protein sequence ID" value="TuG1812G0100002223.01.T01"/>
    <property type="gene ID" value="TuG1812G0100002223.01"/>
</dbReference>
<proteinExistence type="predicted"/>
<protein>
    <submittedName>
        <fullName evidence="1">Uncharacterized protein</fullName>
    </submittedName>
</protein>
<dbReference type="EnsemblPlants" id="TuG1812G0100002223.01.T01">
    <property type="protein sequence ID" value="TuG1812G0100002223.01.T01"/>
    <property type="gene ID" value="TuG1812G0100002223.01"/>
</dbReference>
<dbReference type="AlphaFoldDB" id="A0A8R7NZ12"/>
<dbReference type="Proteomes" id="UP000015106">
    <property type="component" value="Chromosome 1"/>
</dbReference>
<reference evidence="2" key="1">
    <citation type="journal article" date="2013" name="Nature">
        <title>Draft genome of the wheat A-genome progenitor Triticum urartu.</title>
        <authorList>
            <person name="Ling H.Q."/>
            <person name="Zhao S."/>
            <person name="Liu D."/>
            <person name="Wang J."/>
            <person name="Sun H."/>
            <person name="Zhang C."/>
            <person name="Fan H."/>
            <person name="Li D."/>
            <person name="Dong L."/>
            <person name="Tao Y."/>
            <person name="Gao C."/>
            <person name="Wu H."/>
            <person name="Li Y."/>
            <person name="Cui Y."/>
            <person name="Guo X."/>
            <person name="Zheng S."/>
            <person name="Wang B."/>
            <person name="Yu K."/>
            <person name="Liang Q."/>
            <person name="Yang W."/>
            <person name="Lou X."/>
            <person name="Chen J."/>
            <person name="Feng M."/>
            <person name="Jian J."/>
            <person name="Zhang X."/>
            <person name="Luo G."/>
            <person name="Jiang Y."/>
            <person name="Liu J."/>
            <person name="Wang Z."/>
            <person name="Sha Y."/>
            <person name="Zhang B."/>
            <person name="Wu H."/>
            <person name="Tang D."/>
            <person name="Shen Q."/>
            <person name="Xue P."/>
            <person name="Zou S."/>
            <person name="Wang X."/>
            <person name="Liu X."/>
            <person name="Wang F."/>
            <person name="Yang Y."/>
            <person name="An X."/>
            <person name="Dong Z."/>
            <person name="Zhang K."/>
            <person name="Zhang X."/>
            <person name="Luo M.C."/>
            <person name="Dvorak J."/>
            <person name="Tong Y."/>
            <person name="Wang J."/>
            <person name="Yang H."/>
            <person name="Li Z."/>
            <person name="Wang D."/>
            <person name="Zhang A."/>
            <person name="Wang J."/>
        </authorList>
    </citation>
    <scope>NUCLEOTIDE SEQUENCE</scope>
    <source>
        <strain evidence="2">cv. G1812</strain>
    </source>
</reference>
<keyword evidence="2" id="KW-1185">Reference proteome</keyword>
<reference evidence="1" key="2">
    <citation type="submission" date="2018-03" db="EMBL/GenBank/DDBJ databases">
        <title>The Triticum urartu genome reveals the dynamic nature of wheat genome evolution.</title>
        <authorList>
            <person name="Ling H."/>
            <person name="Ma B."/>
            <person name="Shi X."/>
            <person name="Liu H."/>
            <person name="Dong L."/>
            <person name="Sun H."/>
            <person name="Cao Y."/>
            <person name="Gao Q."/>
            <person name="Zheng S."/>
            <person name="Li Y."/>
            <person name="Yu Y."/>
            <person name="Du H."/>
            <person name="Qi M."/>
            <person name="Li Y."/>
            <person name="Yu H."/>
            <person name="Cui Y."/>
            <person name="Wang N."/>
            <person name="Chen C."/>
            <person name="Wu H."/>
            <person name="Zhao Y."/>
            <person name="Zhang J."/>
            <person name="Li Y."/>
            <person name="Zhou W."/>
            <person name="Zhang B."/>
            <person name="Hu W."/>
            <person name="Eijk M."/>
            <person name="Tang J."/>
            <person name="Witsenboer H."/>
            <person name="Zhao S."/>
            <person name="Li Z."/>
            <person name="Zhang A."/>
            <person name="Wang D."/>
            <person name="Liang C."/>
        </authorList>
    </citation>
    <scope>NUCLEOTIDE SEQUENCE [LARGE SCALE GENOMIC DNA]</scope>
    <source>
        <strain evidence="1">cv. G1812</strain>
    </source>
</reference>